<keyword evidence="4 5" id="KW-0413">Isomerase</keyword>
<sequence>MHYKGALASNLMQFDEGDLEFRLGRGRVIKGWDMGVRGMTVGEIRRLFVPAKLAYSYVGTPGGPIPPNADLIYEIELLGIKDNEV</sequence>
<dbReference type="GO" id="GO:0003755">
    <property type="term" value="F:peptidyl-prolyl cis-trans isomerase activity"/>
    <property type="evidence" value="ECO:0007669"/>
    <property type="project" value="UniProtKB-KW"/>
</dbReference>
<keyword evidence="8" id="KW-1185">Reference proteome</keyword>
<evidence type="ECO:0000256" key="2">
    <source>
        <dbReference type="ARBA" id="ARBA00013194"/>
    </source>
</evidence>
<accession>A0A0C3SVS6</accession>
<dbReference type="SUPFAM" id="SSF54534">
    <property type="entry name" value="FKBP-like"/>
    <property type="match status" value="1"/>
</dbReference>
<dbReference type="EnsemblProtists" id="EKX35764">
    <property type="protein sequence ID" value="EKX35764"/>
    <property type="gene ID" value="GUITHDRAFT_79453"/>
</dbReference>
<comment type="catalytic activity">
    <reaction evidence="1 5">
        <text>[protein]-peptidylproline (omega=180) = [protein]-peptidylproline (omega=0)</text>
        <dbReference type="Rhea" id="RHEA:16237"/>
        <dbReference type="Rhea" id="RHEA-COMP:10747"/>
        <dbReference type="Rhea" id="RHEA-COMP:10748"/>
        <dbReference type="ChEBI" id="CHEBI:83833"/>
        <dbReference type="ChEBI" id="CHEBI:83834"/>
        <dbReference type="EC" id="5.2.1.8"/>
    </reaction>
</comment>
<reference evidence="8" key="1">
    <citation type="journal article" date="2012" name="Nature">
        <title>Algal genomes reveal evolutionary mosaicism and the fate of nucleomorphs.</title>
        <authorList>
            <consortium name="DOE Joint Genome Institute"/>
            <person name="Curtis B.A."/>
            <person name="Tanifuji G."/>
            <person name="Burki F."/>
            <person name="Gruber A."/>
            <person name="Irimia M."/>
            <person name="Maruyama S."/>
            <person name="Arias M.C."/>
            <person name="Ball S.G."/>
            <person name="Gile G.H."/>
            <person name="Hirakawa Y."/>
            <person name="Hopkins J.F."/>
            <person name="Kuo A."/>
            <person name="Rensing S.A."/>
            <person name="Schmutz J."/>
            <person name="Symeonidi A."/>
            <person name="Elias M."/>
            <person name="Eveleigh R.J."/>
            <person name="Herman E.K."/>
            <person name="Klute M.J."/>
            <person name="Nakayama T."/>
            <person name="Obornik M."/>
            <person name="Reyes-Prieto A."/>
            <person name="Armbrust E.V."/>
            <person name="Aves S.J."/>
            <person name="Beiko R.G."/>
            <person name="Coutinho P."/>
            <person name="Dacks J.B."/>
            <person name="Durnford D.G."/>
            <person name="Fast N.M."/>
            <person name="Green B.R."/>
            <person name="Grisdale C.J."/>
            <person name="Hempel F."/>
            <person name="Henrissat B."/>
            <person name="Hoppner M.P."/>
            <person name="Ishida K."/>
            <person name="Kim E."/>
            <person name="Koreny L."/>
            <person name="Kroth P.G."/>
            <person name="Liu Y."/>
            <person name="Malik S.B."/>
            <person name="Maier U.G."/>
            <person name="McRose D."/>
            <person name="Mock T."/>
            <person name="Neilson J.A."/>
            <person name="Onodera N.T."/>
            <person name="Poole A.M."/>
            <person name="Pritham E.J."/>
            <person name="Richards T.A."/>
            <person name="Rocap G."/>
            <person name="Roy S.W."/>
            <person name="Sarai C."/>
            <person name="Schaack S."/>
            <person name="Shirato S."/>
            <person name="Slamovits C.H."/>
            <person name="Spencer D.F."/>
            <person name="Suzuki S."/>
            <person name="Worden A.Z."/>
            <person name="Zauner S."/>
            <person name="Barry K."/>
            <person name="Bell C."/>
            <person name="Bharti A.K."/>
            <person name="Crow J.A."/>
            <person name="Grimwood J."/>
            <person name="Kramer R."/>
            <person name="Lindquist E."/>
            <person name="Lucas S."/>
            <person name="Salamov A."/>
            <person name="McFadden G.I."/>
            <person name="Lane C.E."/>
            <person name="Keeling P.J."/>
            <person name="Gray M.W."/>
            <person name="Grigoriev I.V."/>
            <person name="Archibald J.M."/>
        </authorList>
    </citation>
    <scope>NUCLEOTIDE SEQUENCE</scope>
    <source>
        <strain evidence="8">CCMP2712</strain>
    </source>
</reference>
<organism evidence="7 8">
    <name type="scientific">Guillardia theta (strain CCMP2712)</name>
    <name type="common">Cryptophyte</name>
    <dbReference type="NCBI Taxonomy" id="905079"/>
    <lineage>
        <taxon>Eukaryota</taxon>
        <taxon>Cryptophyceae</taxon>
        <taxon>Pyrenomonadales</taxon>
        <taxon>Geminigeraceae</taxon>
        <taxon>Guillardia</taxon>
    </lineage>
</organism>
<evidence type="ECO:0000256" key="5">
    <source>
        <dbReference type="PROSITE-ProRule" id="PRU00277"/>
    </source>
</evidence>
<keyword evidence="3 5" id="KW-0697">Rotamase</keyword>
<evidence type="ECO:0000313" key="7">
    <source>
        <dbReference type="EnsemblProtists" id="EKX35764"/>
    </source>
</evidence>
<reference evidence="7" key="3">
    <citation type="submission" date="2016-03" db="UniProtKB">
        <authorList>
            <consortium name="EnsemblProtists"/>
        </authorList>
    </citation>
    <scope>IDENTIFICATION</scope>
</reference>
<evidence type="ECO:0000256" key="1">
    <source>
        <dbReference type="ARBA" id="ARBA00000971"/>
    </source>
</evidence>
<dbReference type="PANTHER" id="PTHR43811">
    <property type="entry name" value="FKBP-TYPE PEPTIDYL-PROLYL CIS-TRANS ISOMERASE FKPA"/>
    <property type="match status" value="1"/>
</dbReference>
<dbReference type="Pfam" id="PF00254">
    <property type="entry name" value="FKBP_C"/>
    <property type="match status" value="1"/>
</dbReference>
<dbReference type="InterPro" id="IPR046357">
    <property type="entry name" value="PPIase_dom_sf"/>
</dbReference>
<evidence type="ECO:0000256" key="3">
    <source>
        <dbReference type="ARBA" id="ARBA00023110"/>
    </source>
</evidence>
<reference evidence="8" key="2">
    <citation type="submission" date="2012-11" db="EMBL/GenBank/DDBJ databases">
        <authorList>
            <person name="Kuo A."/>
            <person name="Curtis B.A."/>
            <person name="Tanifuji G."/>
            <person name="Burki F."/>
            <person name="Gruber A."/>
            <person name="Irimia M."/>
            <person name="Maruyama S."/>
            <person name="Arias M.C."/>
            <person name="Ball S.G."/>
            <person name="Gile G.H."/>
            <person name="Hirakawa Y."/>
            <person name="Hopkins J.F."/>
            <person name="Rensing S.A."/>
            <person name="Schmutz J."/>
            <person name="Symeonidi A."/>
            <person name="Elias M."/>
            <person name="Eveleigh R.J."/>
            <person name="Herman E.K."/>
            <person name="Klute M.J."/>
            <person name="Nakayama T."/>
            <person name="Obornik M."/>
            <person name="Reyes-Prieto A."/>
            <person name="Armbrust E.V."/>
            <person name="Aves S.J."/>
            <person name="Beiko R.G."/>
            <person name="Coutinho P."/>
            <person name="Dacks J.B."/>
            <person name="Durnford D.G."/>
            <person name="Fast N.M."/>
            <person name="Green B.R."/>
            <person name="Grisdale C."/>
            <person name="Hempe F."/>
            <person name="Henrissat B."/>
            <person name="Hoppner M.P."/>
            <person name="Ishida K.-I."/>
            <person name="Kim E."/>
            <person name="Koreny L."/>
            <person name="Kroth P.G."/>
            <person name="Liu Y."/>
            <person name="Malik S.-B."/>
            <person name="Maier U.G."/>
            <person name="McRose D."/>
            <person name="Mock T."/>
            <person name="Neilson J.A."/>
            <person name="Onodera N.T."/>
            <person name="Poole A.M."/>
            <person name="Pritham E.J."/>
            <person name="Richards T.A."/>
            <person name="Rocap G."/>
            <person name="Roy S.W."/>
            <person name="Sarai C."/>
            <person name="Schaack S."/>
            <person name="Shirato S."/>
            <person name="Slamovits C.H."/>
            <person name="Spencer D.F."/>
            <person name="Suzuki S."/>
            <person name="Worden A.Z."/>
            <person name="Zauner S."/>
            <person name="Barry K."/>
            <person name="Bell C."/>
            <person name="Bharti A.K."/>
            <person name="Crow J.A."/>
            <person name="Grimwood J."/>
            <person name="Kramer R."/>
            <person name="Lindquist E."/>
            <person name="Lucas S."/>
            <person name="Salamov A."/>
            <person name="McFadden G.I."/>
            <person name="Lane C.E."/>
            <person name="Keeling P.J."/>
            <person name="Gray M.W."/>
            <person name="Grigoriev I.V."/>
            <person name="Archibald J.M."/>
        </authorList>
    </citation>
    <scope>NUCLEOTIDE SEQUENCE</scope>
    <source>
        <strain evidence="8">CCMP2712</strain>
    </source>
</reference>
<proteinExistence type="predicted"/>
<evidence type="ECO:0000256" key="4">
    <source>
        <dbReference type="ARBA" id="ARBA00023235"/>
    </source>
</evidence>
<feature type="domain" description="PPIase FKBP-type" evidence="6">
    <location>
        <begin position="1"/>
        <end position="81"/>
    </location>
</feature>
<dbReference type="PANTHER" id="PTHR43811:SF19">
    <property type="entry name" value="39 KDA FK506-BINDING NUCLEAR PROTEIN"/>
    <property type="match status" value="1"/>
</dbReference>
<name>A0A0C3SVS6_GUITC</name>
<dbReference type="AlphaFoldDB" id="A0A0C3SVS6"/>
<dbReference type="InterPro" id="IPR001179">
    <property type="entry name" value="PPIase_FKBP_dom"/>
</dbReference>
<dbReference type="OMA" id="WDMGVRG"/>
<protein>
    <recommendedName>
        <fullName evidence="2 5">peptidylprolyl isomerase</fullName>
        <ecNumber evidence="2 5">5.2.1.8</ecNumber>
    </recommendedName>
</protein>
<dbReference type="EC" id="5.2.1.8" evidence="2 5"/>
<dbReference type="Gene3D" id="3.10.50.40">
    <property type="match status" value="1"/>
</dbReference>
<dbReference type="PROSITE" id="PS50059">
    <property type="entry name" value="FKBP_PPIASE"/>
    <property type="match status" value="1"/>
</dbReference>
<evidence type="ECO:0000259" key="6">
    <source>
        <dbReference type="PROSITE" id="PS50059"/>
    </source>
</evidence>
<evidence type="ECO:0000313" key="8">
    <source>
        <dbReference type="Proteomes" id="UP000011087"/>
    </source>
</evidence>
<dbReference type="Proteomes" id="UP000011087">
    <property type="component" value="Unassembled WGS sequence"/>
</dbReference>